<keyword evidence="6 10" id="KW-1133">Transmembrane helix</keyword>
<dbReference type="CDD" id="cd00333">
    <property type="entry name" value="MIP"/>
    <property type="match status" value="1"/>
</dbReference>
<evidence type="ECO:0000256" key="5">
    <source>
        <dbReference type="ARBA" id="ARBA00022692"/>
    </source>
</evidence>
<dbReference type="GO" id="GO:0005886">
    <property type="term" value="C:plasma membrane"/>
    <property type="evidence" value="ECO:0007669"/>
    <property type="project" value="UniProtKB-SubCell"/>
</dbReference>
<name>A0AAW1QL03_9CHLO</name>
<dbReference type="Gene3D" id="1.20.1080.10">
    <property type="entry name" value="Glycerol uptake facilitator protein"/>
    <property type="match status" value="1"/>
</dbReference>
<sequence>MSFYRTWSRPTAQLWEPILPEFIRGVIMEFMGSLLFLFTSVGTVVFSCNTSGSLSAGGQATATCSLDESRVTVIAFSFGIAIFTMIYLVAPFSGGHLNPAVTVGLLVGCRITLLRAVFFIPAQLAGATVGVGLVKAVSKTNYAISGGGANALAGGATLGGAWTMETVLTFGLMIIVMMATDSGRSRVASHVPVLAPLAIGLWVFLSHLVAIPIDGCSINPARTFGAAVVSHNWAQHWLYWVGPLAGAIIAGIFYSIVMEPIAVDIVDPDAYPVKLPHFPGQGTMRERNWQSLKEEIANADNDIEQNGDEPADSATSSPIARKSRRA</sequence>
<dbReference type="InterPro" id="IPR034294">
    <property type="entry name" value="Aquaporin_transptr"/>
</dbReference>
<dbReference type="SUPFAM" id="SSF81338">
    <property type="entry name" value="Aquaporin-like"/>
    <property type="match status" value="1"/>
</dbReference>
<dbReference type="PANTHER" id="PTHR19139">
    <property type="entry name" value="AQUAPORIN TRANSPORTER"/>
    <property type="match status" value="1"/>
</dbReference>
<dbReference type="InterPro" id="IPR000425">
    <property type="entry name" value="MIP"/>
</dbReference>
<keyword evidence="12" id="KW-1185">Reference proteome</keyword>
<keyword evidence="4" id="KW-1003">Cell membrane</keyword>
<evidence type="ECO:0008006" key="13">
    <source>
        <dbReference type="Google" id="ProtNLM"/>
    </source>
</evidence>
<feature type="region of interest" description="Disordered" evidence="9">
    <location>
        <begin position="289"/>
        <end position="326"/>
    </location>
</feature>
<comment type="caution">
    <text evidence="11">The sequence shown here is derived from an EMBL/GenBank/DDBJ whole genome shotgun (WGS) entry which is preliminary data.</text>
</comment>
<reference evidence="11 12" key="1">
    <citation type="journal article" date="2024" name="Nat. Commun.">
        <title>Phylogenomics reveals the evolutionary origins of lichenization in chlorophyte algae.</title>
        <authorList>
            <person name="Puginier C."/>
            <person name="Libourel C."/>
            <person name="Otte J."/>
            <person name="Skaloud P."/>
            <person name="Haon M."/>
            <person name="Grisel S."/>
            <person name="Petersen M."/>
            <person name="Berrin J.G."/>
            <person name="Delaux P.M."/>
            <person name="Dal Grande F."/>
            <person name="Keller J."/>
        </authorList>
    </citation>
    <scope>NUCLEOTIDE SEQUENCE [LARGE SCALE GENOMIC DNA]</scope>
    <source>
        <strain evidence="11 12">SAG 2145</strain>
    </source>
</reference>
<feature type="transmembrane region" description="Helical" evidence="10">
    <location>
        <begin position="160"/>
        <end position="179"/>
    </location>
</feature>
<dbReference type="PROSITE" id="PS00221">
    <property type="entry name" value="MIP"/>
    <property type="match status" value="1"/>
</dbReference>
<comment type="subcellular location">
    <subcellularLocation>
        <location evidence="1">Cell membrane</location>
        <topology evidence="1">Multi-pass membrane protein</topology>
    </subcellularLocation>
</comment>
<evidence type="ECO:0000313" key="12">
    <source>
        <dbReference type="Proteomes" id="UP001438707"/>
    </source>
</evidence>
<evidence type="ECO:0000256" key="7">
    <source>
        <dbReference type="ARBA" id="ARBA00023136"/>
    </source>
</evidence>
<evidence type="ECO:0000313" key="11">
    <source>
        <dbReference type="EMBL" id="KAK9822143.1"/>
    </source>
</evidence>
<keyword evidence="7 10" id="KW-0472">Membrane</keyword>
<feature type="transmembrane region" description="Helical" evidence="10">
    <location>
        <begin position="71"/>
        <end position="90"/>
    </location>
</feature>
<feature type="transmembrane region" description="Helical" evidence="10">
    <location>
        <begin position="237"/>
        <end position="257"/>
    </location>
</feature>
<evidence type="ECO:0000256" key="9">
    <source>
        <dbReference type="SAM" id="MobiDB-lite"/>
    </source>
</evidence>
<dbReference type="GO" id="GO:0015250">
    <property type="term" value="F:water channel activity"/>
    <property type="evidence" value="ECO:0007669"/>
    <property type="project" value="TreeGrafter"/>
</dbReference>
<keyword evidence="5 8" id="KW-0812">Transmembrane</keyword>
<evidence type="ECO:0000256" key="6">
    <source>
        <dbReference type="ARBA" id="ARBA00022989"/>
    </source>
</evidence>
<dbReference type="Proteomes" id="UP001438707">
    <property type="component" value="Unassembled WGS sequence"/>
</dbReference>
<gene>
    <name evidence="11" type="ORF">WJX74_010718</name>
</gene>
<evidence type="ECO:0000256" key="10">
    <source>
        <dbReference type="SAM" id="Phobius"/>
    </source>
</evidence>
<keyword evidence="3 8" id="KW-0813">Transport</keyword>
<feature type="compositionally biased region" description="Acidic residues" evidence="9">
    <location>
        <begin position="301"/>
        <end position="311"/>
    </location>
</feature>
<protein>
    <recommendedName>
        <fullName evidence="13">Aquaporin</fullName>
    </recommendedName>
</protein>
<dbReference type="InterPro" id="IPR023271">
    <property type="entry name" value="Aquaporin-like"/>
</dbReference>
<dbReference type="PANTHER" id="PTHR19139:SF199">
    <property type="entry name" value="MIP17260P"/>
    <property type="match status" value="1"/>
</dbReference>
<proteinExistence type="inferred from homology"/>
<feature type="transmembrane region" description="Helical" evidence="10">
    <location>
        <begin position="30"/>
        <end position="50"/>
    </location>
</feature>
<organism evidence="11 12">
    <name type="scientific">Apatococcus lobatus</name>
    <dbReference type="NCBI Taxonomy" id="904363"/>
    <lineage>
        <taxon>Eukaryota</taxon>
        <taxon>Viridiplantae</taxon>
        <taxon>Chlorophyta</taxon>
        <taxon>core chlorophytes</taxon>
        <taxon>Trebouxiophyceae</taxon>
        <taxon>Chlorellales</taxon>
        <taxon>Chlorellaceae</taxon>
        <taxon>Apatococcus</taxon>
    </lineage>
</organism>
<dbReference type="AlphaFoldDB" id="A0AAW1QL03"/>
<dbReference type="InterPro" id="IPR022357">
    <property type="entry name" value="MIP_CS"/>
</dbReference>
<dbReference type="EMBL" id="JALJOS010000034">
    <property type="protein sequence ID" value="KAK9822143.1"/>
    <property type="molecule type" value="Genomic_DNA"/>
</dbReference>
<feature type="transmembrane region" description="Helical" evidence="10">
    <location>
        <begin position="191"/>
        <end position="213"/>
    </location>
</feature>
<evidence type="ECO:0000256" key="4">
    <source>
        <dbReference type="ARBA" id="ARBA00022475"/>
    </source>
</evidence>
<evidence type="ECO:0000256" key="1">
    <source>
        <dbReference type="ARBA" id="ARBA00004651"/>
    </source>
</evidence>
<dbReference type="PRINTS" id="PR00783">
    <property type="entry name" value="MINTRINSICP"/>
</dbReference>
<accession>A0AAW1QL03</accession>
<evidence type="ECO:0000256" key="2">
    <source>
        <dbReference type="ARBA" id="ARBA00006175"/>
    </source>
</evidence>
<dbReference type="Pfam" id="PF00230">
    <property type="entry name" value="MIP"/>
    <property type="match status" value="1"/>
</dbReference>
<evidence type="ECO:0000256" key="8">
    <source>
        <dbReference type="RuleBase" id="RU000477"/>
    </source>
</evidence>
<comment type="similarity">
    <text evidence="2 8">Belongs to the MIP/aquaporin (TC 1.A.8) family.</text>
</comment>
<evidence type="ECO:0000256" key="3">
    <source>
        <dbReference type="ARBA" id="ARBA00022448"/>
    </source>
</evidence>